<proteinExistence type="predicted"/>
<evidence type="ECO:0000256" key="5">
    <source>
        <dbReference type="ARBA" id="ARBA00022842"/>
    </source>
</evidence>
<evidence type="ECO:0000256" key="4">
    <source>
        <dbReference type="ARBA" id="ARBA00022801"/>
    </source>
</evidence>
<comment type="cofactor">
    <cofactor evidence="1">
        <name>Mn(2+)</name>
        <dbReference type="ChEBI" id="CHEBI:29035"/>
    </cofactor>
</comment>
<dbReference type="InterPro" id="IPR039121">
    <property type="entry name" value="NUDT19"/>
</dbReference>
<gene>
    <name evidence="8" type="ORF">SCAR479_08093</name>
</gene>
<evidence type="ECO:0000313" key="9">
    <source>
        <dbReference type="Proteomes" id="UP001465668"/>
    </source>
</evidence>
<dbReference type="GO" id="GO:0016787">
    <property type="term" value="F:hydrolase activity"/>
    <property type="evidence" value="ECO:0007669"/>
    <property type="project" value="UniProtKB-KW"/>
</dbReference>
<dbReference type="SUPFAM" id="SSF55811">
    <property type="entry name" value="Nudix"/>
    <property type="match status" value="1"/>
</dbReference>
<keyword evidence="9" id="KW-1185">Reference proteome</keyword>
<dbReference type="InterPro" id="IPR015797">
    <property type="entry name" value="NUDIX_hydrolase-like_dom_sf"/>
</dbReference>
<evidence type="ECO:0000256" key="6">
    <source>
        <dbReference type="ARBA" id="ARBA00023211"/>
    </source>
</evidence>
<evidence type="ECO:0000256" key="3">
    <source>
        <dbReference type="ARBA" id="ARBA00022723"/>
    </source>
</evidence>
<comment type="cofactor">
    <cofactor evidence="2">
        <name>Mg(2+)</name>
        <dbReference type="ChEBI" id="CHEBI:18420"/>
    </cofactor>
</comment>
<evidence type="ECO:0000259" key="7">
    <source>
        <dbReference type="PROSITE" id="PS51462"/>
    </source>
</evidence>
<protein>
    <submittedName>
        <fullName evidence="8">Nudix hydrolase domain-containing protein</fullName>
    </submittedName>
</protein>
<dbReference type="PROSITE" id="PS51462">
    <property type="entry name" value="NUDIX"/>
    <property type="match status" value="1"/>
</dbReference>
<keyword evidence="4 8" id="KW-0378">Hydrolase</keyword>
<accession>A0ABR2XN67</accession>
<name>A0ABR2XN67_9PEZI</name>
<sequence length="440" mass="48364">MCIAPCPAIVSFAPRSQTGTSVHAADFIKVTNTTEISAKRPHISHRSAQTTRRQVLPWLCDGVRMTSKASHYSTASASAKEKKAPMDPRPSSSIILLSPANQVLLLHRVKTSSSFASAHVFPGGNLSDFHDGTLPPPGDLTRHQDSRAYRLGAIRETFEESGILLARDVRNGKGSEEGLLSLPAVERDAARKRIYANEVRFEEWLQNVGGEADLDNLYPFTRWITPPATPRRFTTQMYLYLLPLSKSKSSPPTSPDALTAATQAEAVLPTPDGTEITTSVFEDASTWLARQQRGEVILFPPQAFLLTLVSQFCTGPPSSASTDEESTAHYWSQRQALLEFLHKTPTATQPKALKQTTSSIPWAEKVISPVTALVRPDGRAVLSLEKPGPELKGSGRGGDWERVVLVRFAKGTATEVEVRDRESVFEEERKRLEQEKAAKL</sequence>
<comment type="caution">
    <text evidence="8">The sequence shown here is derived from an EMBL/GenBank/DDBJ whole genome shotgun (WGS) entry which is preliminary data.</text>
</comment>
<dbReference type="Proteomes" id="UP001465668">
    <property type="component" value="Unassembled WGS sequence"/>
</dbReference>
<dbReference type="CDD" id="cd18870">
    <property type="entry name" value="NUDIX_AcylCoAdiphos_Nudt19"/>
    <property type="match status" value="1"/>
</dbReference>
<keyword evidence="6" id="KW-0464">Manganese</keyword>
<dbReference type="PANTHER" id="PTHR12318">
    <property type="entry name" value="TESTOSTERONE-REGULATED PROTEIN RP2"/>
    <property type="match status" value="1"/>
</dbReference>
<keyword evidence="5" id="KW-0460">Magnesium</keyword>
<dbReference type="PANTHER" id="PTHR12318:SF0">
    <property type="entry name" value="ACYL-COENZYME A DIPHOSPHATASE NUDT19"/>
    <property type="match status" value="1"/>
</dbReference>
<keyword evidence="3" id="KW-0479">Metal-binding</keyword>
<dbReference type="EMBL" id="JARVKM010000036">
    <property type="protein sequence ID" value="KAK9775117.1"/>
    <property type="molecule type" value="Genomic_DNA"/>
</dbReference>
<dbReference type="Gene3D" id="3.90.79.10">
    <property type="entry name" value="Nucleoside Triphosphate Pyrophosphohydrolase"/>
    <property type="match status" value="1"/>
</dbReference>
<evidence type="ECO:0000256" key="2">
    <source>
        <dbReference type="ARBA" id="ARBA00001946"/>
    </source>
</evidence>
<evidence type="ECO:0000313" key="8">
    <source>
        <dbReference type="EMBL" id="KAK9775117.1"/>
    </source>
</evidence>
<organism evidence="8 9">
    <name type="scientific">Seiridium cardinale</name>
    <dbReference type="NCBI Taxonomy" id="138064"/>
    <lineage>
        <taxon>Eukaryota</taxon>
        <taxon>Fungi</taxon>
        <taxon>Dikarya</taxon>
        <taxon>Ascomycota</taxon>
        <taxon>Pezizomycotina</taxon>
        <taxon>Sordariomycetes</taxon>
        <taxon>Xylariomycetidae</taxon>
        <taxon>Amphisphaeriales</taxon>
        <taxon>Sporocadaceae</taxon>
        <taxon>Seiridium</taxon>
    </lineage>
</organism>
<dbReference type="InterPro" id="IPR000086">
    <property type="entry name" value="NUDIX_hydrolase_dom"/>
</dbReference>
<feature type="domain" description="Nudix hydrolase" evidence="7">
    <location>
        <begin position="87"/>
        <end position="354"/>
    </location>
</feature>
<reference evidence="8 9" key="1">
    <citation type="submission" date="2024-02" db="EMBL/GenBank/DDBJ databases">
        <title>First draft genome assembly of two strains of Seiridium cardinale.</title>
        <authorList>
            <person name="Emiliani G."/>
            <person name="Scali E."/>
        </authorList>
    </citation>
    <scope>NUCLEOTIDE SEQUENCE [LARGE SCALE GENOMIC DNA]</scope>
    <source>
        <strain evidence="8 9">BM-138-000479</strain>
    </source>
</reference>
<evidence type="ECO:0000256" key="1">
    <source>
        <dbReference type="ARBA" id="ARBA00001936"/>
    </source>
</evidence>